<accession>A0AA50CKJ8</accession>
<organism evidence="1 2">
    <name type="scientific">Shinella sumterensis</name>
    <dbReference type="NCBI Taxonomy" id="1967501"/>
    <lineage>
        <taxon>Bacteria</taxon>
        <taxon>Pseudomonadati</taxon>
        <taxon>Pseudomonadota</taxon>
        <taxon>Alphaproteobacteria</taxon>
        <taxon>Hyphomicrobiales</taxon>
        <taxon>Rhizobiaceae</taxon>
        <taxon>Shinella</taxon>
    </lineage>
</organism>
<evidence type="ECO:0000313" key="2">
    <source>
        <dbReference type="Proteomes" id="UP001234585"/>
    </source>
</evidence>
<name>A0AA50CKJ8_9HYPH</name>
<keyword evidence="2" id="KW-1185">Reference proteome</keyword>
<proteinExistence type="predicted"/>
<dbReference type="AlphaFoldDB" id="A0AA50CKJ8"/>
<gene>
    <name evidence="1" type="ORF">Q9313_01645</name>
</gene>
<dbReference type="RefSeq" id="WP_202402287.1">
    <property type="nucleotide sequence ID" value="NZ_CP132302.1"/>
</dbReference>
<reference evidence="1 2" key="1">
    <citation type="submission" date="2023-08" db="EMBL/GenBank/DDBJ databases">
        <title>Pathogen: clinical or host-associated sample.</title>
        <authorList>
            <person name="Hergert J."/>
            <person name="Casey R."/>
            <person name="Wagner J."/>
            <person name="Young E.L."/>
            <person name="Oakeson K.F."/>
        </authorList>
    </citation>
    <scope>NUCLEOTIDE SEQUENCE [LARGE SCALE GENOMIC DNA]</scope>
    <source>
        <strain evidence="1 2">1760953</strain>
    </source>
</reference>
<protein>
    <submittedName>
        <fullName evidence="1">Uncharacterized protein</fullName>
    </submittedName>
</protein>
<sequence length="53" mass="5859">MSNDLEHYSDPDNTAVALFLLENEADELTDILVAALSEAFRILEDEISPATVH</sequence>
<evidence type="ECO:0000313" key="1">
    <source>
        <dbReference type="EMBL" id="WLR97760.1"/>
    </source>
</evidence>
<dbReference type="EMBL" id="CP132302">
    <property type="protein sequence ID" value="WLR97760.1"/>
    <property type="molecule type" value="Genomic_DNA"/>
</dbReference>
<dbReference type="Proteomes" id="UP001234585">
    <property type="component" value="Chromosome"/>
</dbReference>